<feature type="region of interest" description="Disordered" evidence="1">
    <location>
        <begin position="346"/>
        <end position="386"/>
    </location>
</feature>
<dbReference type="VEuPathDB" id="VectorBase:MDOMA2_005977"/>
<dbReference type="VEuPathDB" id="VectorBase:MDOA013392"/>
<feature type="compositionally biased region" description="Polar residues" evidence="1">
    <location>
        <begin position="100"/>
        <end position="116"/>
    </location>
</feature>
<evidence type="ECO:0000313" key="4">
    <source>
        <dbReference type="Proteomes" id="UP001652621"/>
    </source>
</evidence>
<feature type="chain" id="PRO_5044561554" evidence="2">
    <location>
        <begin position="21"/>
        <end position="442"/>
    </location>
</feature>
<organism evidence="3">
    <name type="scientific">Musca domestica</name>
    <name type="common">House fly</name>
    <dbReference type="NCBI Taxonomy" id="7370"/>
    <lineage>
        <taxon>Eukaryota</taxon>
        <taxon>Metazoa</taxon>
        <taxon>Ecdysozoa</taxon>
        <taxon>Arthropoda</taxon>
        <taxon>Hexapoda</taxon>
        <taxon>Insecta</taxon>
        <taxon>Pterygota</taxon>
        <taxon>Neoptera</taxon>
        <taxon>Endopterygota</taxon>
        <taxon>Diptera</taxon>
        <taxon>Brachycera</taxon>
        <taxon>Muscomorpha</taxon>
        <taxon>Muscoidea</taxon>
        <taxon>Muscidae</taxon>
        <taxon>Musca</taxon>
    </lineage>
</organism>
<sequence length="442" mass="47822">MDLRRIIFLFITCILSCCNSQTYSQGYRYPVQRRAGYSYTPTSYNRGAVSVSNNRNAYSSAAKPYYRQSSSGYRYPDGQNSNVAVKGYSSTAKDTRYPGTYSTAYSSRGTTSSSTPVRWYASSEDYKRNNYITSPSTISQASNNEDNKEASQDTKDYLTNSYNENNSKLSGDKSRYQSSQIDKTDTENSKFAGADNQEQEDESSPRTALQIKRRKLLRRRLAAAAAARNRCLAYGRDAAANKNITPPPREQGRFLFDVNVYKVYPQAPVGAPLGCGGGFGGGGFGGGLFGDDLGGYGGGLGGGLGAGAGLADPLLDPLYPPPLNQFLGLFAPGILNNALAVTARPLADPLPPPTNSAQDQDLQNDPDVDPDYQRPVPLPVRRPRPNRVYYDSAGATPLTPAQLVGGVATTVNGIIQQLTGNVQPVYQSSYRSSTSNRSNRYG</sequence>
<evidence type="ECO:0000313" key="5">
    <source>
        <dbReference type="RefSeq" id="XP_005178544.1"/>
    </source>
</evidence>
<feature type="compositionally biased region" description="Polar residues" evidence="1">
    <location>
        <begin position="157"/>
        <end position="169"/>
    </location>
</feature>
<dbReference type="OrthoDB" id="8065699at2759"/>
<protein>
    <submittedName>
        <fullName evidence="5">Uncharacterized protein LOC101901401</fullName>
    </submittedName>
</protein>
<feature type="signal peptide" evidence="2">
    <location>
        <begin position="1"/>
        <end position="20"/>
    </location>
</feature>
<feature type="region of interest" description="Disordered" evidence="1">
    <location>
        <begin position="133"/>
        <end position="210"/>
    </location>
</feature>
<dbReference type="EnsemblMetazoa" id="MDOA013392-RA">
    <property type="protein sequence ID" value="MDOA013392-PA"/>
    <property type="gene ID" value="MDOA013392"/>
</dbReference>
<dbReference type="RefSeq" id="XP_005178544.1">
    <property type="nucleotide sequence ID" value="XM_005178487.2"/>
</dbReference>
<dbReference type="GeneID" id="101901401"/>
<evidence type="ECO:0000313" key="3">
    <source>
        <dbReference type="EnsemblMetazoa" id="MDOA013392-PA"/>
    </source>
</evidence>
<feature type="region of interest" description="Disordered" evidence="1">
    <location>
        <begin position="96"/>
        <end position="117"/>
    </location>
</feature>
<feature type="compositionally biased region" description="Polar residues" evidence="1">
    <location>
        <begin position="133"/>
        <end position="144"/>
    </location>
</feature>
<gene>
    <name evidence="3" type="primary">101901401</name>
    <name evidence="5" type="synonym">LOC101901401</name>
</gene>
<dbReference type="eggNOG" id="ENOG502TCYW">
    <property type="taxonomic scope" value="Eukaryota"/>
</dbReference>
<keyword evidence="2" id="KW-0732">Signal</keyword>
<reference evidence="5" key="2">
    <citation type="submission" date="2025-04" db="UniProtKB">
        <authorList>
            <consortium name="RefSeq"/>
        </authorList>
    </citation>
    <scope>IDENTIFICATION</scope>
    <source>
        <strain evidence="5">Aabys</strain>
    </source>
</reference>
<dbReference type="KEGG" id="mde:101901401"/>
<feature type="compositionally biased region" description="Basic and acidic residues" evidence="1">
    <location>
        <begin position="145"/>
        <end position="156"/>
    </location>
</feature>
<proteinExistence type="predicted"/>
<accession>A0A1I8NAZ4</accession>
<dbReference type="Proteomes" id="UP001652621">
    <property type="component" value="Unplaced"/>
</dbReference>
<name>A0A1I8NAZ4_MUSDO</name>
<evidence type="ECO:0000256" key="2">
    <source>
        <dbReference type="SAM" id="SignalP"/>
    </source>
</evidence>
<reference evidence="3" key="1">
    <citation type="submission" date="2020-05" db="UniProtKB">
        <authorList>
            <consortium name="EnsemblMetazoa"/>
        </authorList>
    </citation>
    <scope>IDENTIFICATION</scope>
    <source>
        <strain evidence="3">Aabys</strain>
    </source>
</reference>
<evidence type="ECO:0000256" key="1">
    <source>
        <dbReference type="SAM" id="MobiDB-lite"/>
    </source>
</evidence>
<dbReference type="AlphaFoldDB" id="A0A1I8NAZ4"/>
<keyword evidence="4" id="KW-1185">Reference proteome</keyword>